<dbReference type="EMBL" id="CM020619">
    <property type="protein sequence ID" value="KAK1862723.1"/>
    <property type="molecule type" value="Genomic_DNA"/>
</dbReference>
<dbReference type="Proteomes" id="UP000798662">
    <property type="component" value="Chromosome 2"/>
</dbReference>
<protein>
    <submittedName>
        <fullName evidence="1">Uncharacterized protein</fullName>
    </submittedName>
</protein>
<accession>A0ACC3BYQ1</accession>
<comment type="caution">
    <text evidence="1">The sequence shown here is derived from an EMBL/GenBank/DDBJ whole genome shotgun (WGS) entry which is preliminary data.</text>
</comment>
<organism evidence="1 2">
    <name type="scientific">Pyropia yezoensis</name>
    <name type="common">Susabi-nori</name>
    <name type="synonym">Porphyra yezoensis</name>
    <dbReference type="NCBI Taxonomy" id="2788"/>
    <lineage>
        <taxon>Eukaryota</taxon>
        <taxon>Rhodophyta</taxon>
        <taxon>Bangiophyceae</taxon>
        <taxon>Bangiales</taxon>
        <taxon>Bangiaceae</taxon>
        <taxon>Pyropia</taxon>
    </lineage>
</organism>
<keyword evidence="2" id="KW-1185">Reference proteome</keyword>
<name>A0ACC3BYQ1_PYRYE</name>
<sequence length="1062" mass="110372">MSQYVNRFFSAVGSALEFNAATLSGAIDIIVVEDDDGVRRCSPFHVRFGKLQLLKSRGMAVDVWLNDVKTDLTLRLGTAGEAYFVAPEPDAVVTTTTASHPSSPPLPTDEQGRPASPPVQAGSTDGSGAAPTVPLQGRDQTWPAADGANRHSDVTAVVRSDTDALADAGTKRSGDASVDASAVEGAPTCAEPGAKATPIGANVSAGGCARAGSEVVVLSHSDGQGDADAGSSACVAADRRVVPAVDATASVVSEVSNAGAGAGADFRLDELAGGGSSGGSLANSAGSSNSKQQPDADIPLDGAGPRRTPVEPPGFVAGDASPTPSPPCPEEDPAAHILHFQRSMRHRSASKSTSRRRRRRRRSLSQPALPRSPLQSQTRGGHIRCASSVDPSVRSVALSGDERTESLSAPLTRQLFVRDASSGSLVVRDVVEQDADDGSQGSSAGEDVLALSLCGSYITPGLSHEEVMAIFEQHRVAYSEFAASPSRIFANADLRCMVDRRLVPWAIAAPYIVSMLAYGVPLDLDRLTSPCGTGATADVSEERRAVLEAEAKDAAAAAKAEAAAAAPSSADTEPRRRFSWFGLRSSYSQSDVGRGPEDGSGPAAASEQAPAPGLWSSVTSADETDRSSGERLVVQSASLSTPSPLMDDDDSSEDLDGGDEGVPDQGHRRTTKREVTGAVAAAVKGAVTHPLHPLSAADAAATAVEVAVEGGELLPRGRLSMRPTAAELSVLPLRPGDNDVRFVVRSTLQGIQEVSAKLFLWHADDRVVVSDVDGTITRSDLLGHLLPRVGRDWSHSGVAGLYTRIARNGYKIVYLTARPIGQAASTRAFLASLTQARGQQLPLGPLVMSPDRLVESLTREVIRRTPHEFKIAALRDIQRLFVPDEDEDDAEAPENEKAVVAKEVRPVHEDRVIPSQPAVDEPAPSTSSPADGAAASSFPPAAEAPPGAPPRGGPPGVGIPRQATRTRQHPPPIRDGSAPVVVGGFGGGGARRVGPPGAPVGGGRPVSVAATVDALSRGLWQPRHRRAVLPHRRAAAAAHLYDQPRGGAGGHERPVRVDVQLQ</sequence>
<gene>
    <name evidence="1" type="ORF">I4F81_005290</name>
</gene>
<evidence type="ECO:0000313" key="1">
    <source>
        <dbReference type="EMBL" id="KAK1862723.1"/>
    </source>
</evidence>
<reference evidence="1" key="1">
    <citation type="submission" date="2019-11" db="EMBL/GenBank/DDBJ databases">
        <title>Nori genome reveals adaptations in red seaweeds to the harsh intertidal environment.</title>
        <authorList>
            <person name="Wang D."/>
            <person name="Mao Y."/>
        </authorList>
    </citation>
    <scope>NUCLEOTIDE SEQUENCE</scope>
    <source>
        <tissue evidence="1">Gametophyte</tissue>
    </source>
</reference>
<evidence type="ECO:0000313" key="2">
    <source>
        <dbReference type="Proteomes" id="UP000798662"/>
    </source>
</evidence>
<proteinExistence type="predicted"/>